<evidence type="ECO:0000256" key="3">
    <source>
        <dbReference type="ARBA" id="ARBA00022475"/>
    </source>
</evidence>
<feature type="transmembrane region" description="Helical" evidence="7">
    <location>
        <begin position="162"/>
        <end position="187"/>
    </location>
</feature>
<feature type="transmembrane region" description="Helical" evidence="7">
    <location>
        <begin position="282"/>
        <end position="300"/>
    </location>
</feature>
<dbReference type="Gene3D" id="1.20.1250.20">
    <property type="entry name" value="MFS general substrate transporter like domains"/>
    <property type="match status" value="1"/>
</dbReference>
<dbReference type="GO" id="GO:0022857">
    <property type="term" value="F:transmembrane transporter activity"/>
    <property type="evidence" value="ECO:0007669"/>
    <property type="project" value="InterPro"/>
</dbReference>
<evidence type="ECO:0000256" key="5">
    <source>
        <dbReference type="ARBA" id="ARBA00022989"/>
    </source>
</evidence>
<feature type="transmembrane region" description="Helical" evidence="7">
    <location>
        <begin position="411"/>
        <end position="430"/>
    </location>
</feature>
<dbReference type="SUPFAM" id="SSF103473">
    <property type="entry name" value="MFS general substrate transporter"/>
    <property type="match status" value="1"/>
</dbReference>
<dbReference type="EMBL" id="FNVE01000015">
    <property type="protein sequence ID" value="SEG67965.1"/>
    <property type="molecule type" value="Genomic_DNA"/>
</dbReference>
<evidence type="ECO:0000256" key="7">
    <source>
        <dbReference type="SAM" id="Phobius"/>
    </source>
</evidence>
<evidence type="ECO:0000313" key="9">
    <source>
        <dbReference type="EMBL" id="SEG67965.1"/>
    </source>
</evidence>
<dbReference type="Gene3D" id="3.30.70.100">
    <property type="match status" value="1"/>
</dbReference>
<keyword evidence="3" id="KW-1003">Cell membrane</keyword>
<dbReference type="InterPro" id="IPR050171">
    <property type="entry name" value="MFS_Transporters"/>
</dbReference>
<comment type="caution">
    <text evidence="9">The sequence shown here is derived from an EMBL/GenBank/DDBJ whole genome shotgun (WGS) entry which is preliminary data.</text>
</comment>
<dbReference type="InterPro" id="IPR036259">
    <property type="entry name" value="MFS_trans_sf"/>
</dbReference>
<dbReference type="CDD" id="cd17472">
    <property type="entry name" value="MFS_YajR_like"/>
    <property type="match status" value="1"/>
</dbReference>
<evidence type="ECO:0000256" key="6">
    <source>
        <dbReference type="ARBA" id="ARBA00023136"/>
    </source>
</evidence>
<keyword evidence="2" id="KW-0813">Transport</keyword>
<feature type="transmembrane region" description="Helical" evidence="7">
    <location>
        <begin position="252"/>
        <end position="273"/>
    </location>
</feature>
<accession>A0AAQ1JRF3</accession>
<proteinExistence type="predicted"/>
<evidence type="ECO:0000256" key="1">
    <source>
        <dbReference type="ARBA" id="ARBA00004651"/>
    </source>
</evidence>
<dbReference type="Pfam" id="PF21987">
    <property type="entry name" value="YajR_YAM"/>
    <property type="match status" value="1"/>
</dbReference>
<feature type="transmembrane region" description="Helical" evidence="7">
    <location>
        <begin position="105"/>
        <end position="125"/>
    </location>
</feature>
<dbReference type="InterPro" id="IPR011701">
    <property type="entry name" value="MFS"/>
</dbReference>
<reference evidence="9 10" key="1">
    <citation type="submission" date="2016-10" db="EMBL/GenBank/DDBJ databases">
        <authorList>
            <person name="Varghese N."/>
            <person name="Submissions S."/>
        </authorList>
    </citation>
    <scope>NUCLEOTIDE SEQUENCE [LARGE SCALE GENOMIC DNA]</scope>
    <source>
        <strain evidence="9 10">CECT 8317</strain>
    </source>
</reference>
<feature type="transmembrane region" description="Helical" evidence="7">
    <location>
        <begin position="220"/>
        <end position="240"/>
    </location>
</feature>
<sequence length="456" mass="47891">MHQVDSMSPQERRASISLALVFAFRMLGLFMVLPVLATYGQQLQGATPLLIGMAIGAYGLTQAVLQIPFGMLSDRIGRKPVIVFGLVLFAAGGLLAAGADSIQQVIAGRILQGAGAIAAAVMALVADSTREQHRTKAMAMIGMSIGLAFAVAMVAGPVVAGIAGLGGVFLSTSMLAIVGIGLVLLVVPTPQLVLHHRDAGIVRGALRPALANPELLRLNYGIACLHAILMATFLAIPLALQQQAGLPKEEHWWVYLAALLLSFFGMVPFIIYAERQRQMKRVLLGAVALLVLVQPLFWLTQASLPWLVACIILFFVGFNLLEATLPSLLSKIAPAGGKGTAMGVYSTSQFAGAALGGMFGGWLFAHFGLGGVFVGCALLALSWLAIGVTMREPPYVTSYRLAVSSDRIRDAGLAASLLAVAGVTDVVIVADESAAYLKVDSKLLDREALDRVAAPV</sequence>
<evidence type="ECO:0000256" key="2">
    <source>
        <dbReference type="ARBA" id="ARBA00022448"/>
    </source>
</evidence>
<organism evidence="9 10">
    <name type="scientific">Halopseudomonas aestusnigri</name>
    <dbReference type="NCBI Taxonomy" id="857252"/>
    <lineage>
        <taxon>Bacteria</taxon>
        <taxon>Pseudomonadati</taxon>
        <taxon>Pseudomonadota</taxon>
        <taxon>Gammaproteobacteria</taxon>
        <taxon>Pseudomonadales</taxon>
        <taxon>Pseudomonadaceae</taxon>
        <taxon>Halopseudomonas</taxon>
    </lineage>
</organism>
<evidence type="ECO:0000313" key="10">
    <source>
        <dbReference type="Proteomes" id="UP000243518"/>
    </source>
</evidence>
<feature type="transmembrane region" description="Helical" evidence="7">
    <location>
        <begin position="371"/>
        <end position="390"/>
    </location>
</feature>
<evidence type="ECO:0000259" key="8">
    <source>
        <dbReference type="PROSITE" id="PS50850"/>
    </source>
</evidence>
<dbReference type="AlphaFoldDB" id="A0AAQ1JRF3"/>
<dbReference type="Pfam" id="PF07690">
    <property type="entry name" value="MFS_1"/>
    <property type="match status" value="1"/>
</dbReference>
<dbReference type="Proteomes" id="UP000243518">
    <property type="component" value="Unassembled WGS sequence"/>
</dbReference>
<keyword evidence="10" id="KW-1185">Reference proteome</keyword>
<evidence type="ECO:0000256" key="4">
    <source>
        <dbReference type="ARBA" id="ARBA00022692"/>
    </source>
</evidence>
<keyword evidence="5 7" id="KW-1133">Transmembrane helix</keyword>
<protein>
    <submittedName>
        <fullName evidence="9">Predicted arabinose efflux permease, MFS family</fullName>
    </submittedName>
</protein>
<comment type="subcellular location">
    <subcellularLocation>
        <location evidence="1">Cell membrane</location>
        <topology evidence="1">Multi-pass membrane protein</topology>
    </subcellularLocation>
</comment>
<keyword evidence="4 7" id="KW-0812">Transmembrane</keyword>
<dbReference type="PANTHER" id="PTHR23517">
    <property type="entry name" value="RESISTANCE PROTEIN MDTM, PUTATIVE-RELATED-RELATED"/>
    <property type="match status" value="1"/>
</dbReference>
<dbReference type="GO" id="GO:0005886">
    <property type="term" value="C:plasma membrane"/>
    <property type="evidence" value="ECO:0007669"/>
    <property type="project" value="UniProtKB-SubCell"/>
</dbReference>
<dbReference type="InterPro" id="IPR020846">
    <property type="entry name" value="MFS_dom"/>
</dbReference>
<feature type="domain" description="Major facilitator superfamily (MFS) profile" evidence="8">
    <location>
        <begin position="14"/>
        <end position="394"/>
    </location>
</feature>
<name>A0AAQ1JRF3_9GAMM</name>
<dbReference type="InterPro" id="IPR054152">
    <property type="entry name" value="YajR_YAM"/>
</dbReference>
<dbReference type="PROSITE" id="PS50850">
    <property type="entry name" value="MFS"/>
    <property type="match status" value="1"/>
</dbReference>
<keyword evidence="6 7" id="KW-0472">Membrane</keyword>
<feature type="transmembrane region" description="Helical" evidence="7">
    <location>
        <begin position="49"/>
        <end position="69"/>
    </location>
</feature>
<dbReference type="PANTHER" id="PTHR23517:SF2">
    <property type="entry name" value="MULTIDRUG RESISTANCE PROTEIN MDTH"/>
    <property type="match status" value="1"/>
</dbReference>
<feature type="transmembrane region" description="Helical" evidence="7">
    <location>
        <begin position="137"/>
        <end position="156"/>
    </location>
</feature>
<feature type="transmembrane region" description="Helical" evidence="7">
    <location>
        <begin position="81"/>
        <end position="99"/>
    </location>
</feature>
<feature type="transmembrane region" description="Helical" evidence="7">
    <location>
        <begin position="341"/>
        <end position="365"/>
    </location>
</feature>
<feature type="transmembrane region" description="Helical" evidence="7">
    <location>
        <begin position="16"/>
        <end position="37"/>
    </location>
</feature>
<gene>
    <name evidence="9" type="ORF">SAMN05216586_11532</name>
</gene>
<dbReference type="RefSeq" id="WP_088277387.1">
    <property type="nucleotide sequence ID" value="NZ_FNVE01000015.1"/>
</dbReference>
<feature type="transmembrane region" description="Helical" evidence="7">
    <location>
        <begin position="306"/>
        <end position="329"/>
    </location>
</feature>